<dbReference type="Gene3D" id="3.40.30.10">
    <property type="entry name" value="Glutaredoxin"/>
    <property type="match status" value="1"/>
</dbReference>
<evidence type="ECO:0000313" key="7">
    <source>
        <dbReference type="Proteomes" id="UP000276770"/>
    </source>
</evidence>
<evidence type="ECO:0000256" key="2">
    <source>
        <dbReference type="ARBA" id="ARBA00022748"/>
    </source>
</evidence>
<dbReference type="PROSITE" id="PS00194">
    <property type="entry name" value="THIOREDOXIN_1"/>
    <property type="match status" value="1"/>
</dbReference>
<keyword evidence="7" id="KW-1185">Reference proteome</keyword>
<comment type="caution">
    <text evidence="6">The sequence shown here is derived from an EMBL/GenBank/DDBJ whole genome shotgun (WGS) entry which is preliminary data.</text>
</comment>
<evidence type="ECO:0000259" key="5">
    <source>
        <dbReference type="PROSITE" id="PS51352"/>
    </source>
</evidence>
<evidence type="ECO:0000256" key="3">
    <source>
        <dbReference type="SAM" id="MobiDB-lite"/>
    </source>
</evidence>
<dbReference type="InterPro" id="IPR013766">
    <property type="entry name" value="Thioredoxin_domain"/>
</dbReference>
<dbReference type="SUPFAM" id="SSF52833">
    <property type="entry name" value="Thioredoxin-like"/>
    <property type="match status" value="1"/>
</dbReference>
<dbReference type="GO" id="GO:0016491">
    <property type="term" value="F:oxidoreductase activity"/>
    <property type="evidence" value="ECO:0007669"/>
    <property type="project" value="InterPro"/>
</dbReference>
<keyword evidence="4" id="KW-1133">Transmembrane helix</keyword>
<dbReference type="Pfam" id="PF08534">
    <property type="entry name" value="Redoxin"/>
    <property type="match status" value="1"/>
</dbReference>
<evidence type="ECO:0000256" key="4">
    <source>
        <dbReference type="SAM" id="Phobius"/>
    </source>
</evidence>
<dbReference type="InterPro" id="IPR050553">
    <property type="entry name" value="Thioredoxin_ResA/DsbE_sf"/>
</dbReference>
<keyword evidence="4" id="KW-0472">Membrane</keyword>
<dbReference type="OrthoDB" id="25753at2"/>
<feature type="transmembrane region" description="Helical" evidence="4">
    <location>
        <begin position="6"/>
        <end position="23"/>
    </location>
</feature>
<gene>
    <name evidence="6" type="ORF">D9X91_06515</name>
</gene>
<keyword evidence="2" id="KW-0201">Cytochrome c-type biogenesis</keyword>
<dbReference type="InterPro" id="IPR036249">
    <property type="entry name" value="Thioredoxin-like_sf"/>
</dbReference>
<dbReference type="GO" id="GO:0017004">
    <property type="term" value="P:cytochrome complex assembly"/>
    <property type="evidence" value="ECO:0007669"/>
    <property type="project" value="UniProtKB-KW"/>
</dbReference>
<dbReference type="InterPro" id="IPR017937">
    <property type="entry name" value="Thioredoxin_CS"/>
</dbReference>
<dbReference type="RefSeq" id="WP_121679771.1">
    <property type="nucleotide sequence ID" value="NZ_RCVZ01000003.1"/>
</dbReference>
<evidence type="ECO:0000313" key="6">
    <source>
        <dbReference type="EMBL" id="RLQ96750.1"/>
    </source>
</evidence>
<dbReference type="CDD" id="cd02966">
    <property type="entry name" value="TlpA_like_family"/>
    <property type="match status" value="1"/>
</dbReference>
<keyword evidence="4" id="KW-0812">Transmembrane</keyword>
<dbReference type="GO" id="GO:0030313">
    <property type="term" value="C:cell envelope"/>
    <property type="evidence" value="ECO:0007669"/>
    <property type="project" value="UniProtKB-SubCell"/>
</dbReference>
<reference evidence="6 7" key="1">
    <citation type="submission" date="2018-10" db="EMBL/GenBank/DDBJ databases">
        <title>Falsibacillus sp. genome draft.</title>
        <authorList>
            <person name="Shi S."/>
        </authorList>
    </citation>
    <scope>NUCLEOTIDE SEQUENCE [LARGE SCALE GENOMIC DNA]</scope>
    <source>
        <strain evidence="6 7">GY 10110</strain>
    </source>
</reference>
<dbReference type="PROSITE" id="PS51352">
    <property type="entry name" value="THIOREDOXIN_2"/>
    <property type="match status" value="1"/>
</dbReference>
<organism evidence="6 7">
    <name type="scientific">Falsibacillus albus</name>
    <dbReference type="NCBI Taxonomy" id="2478915"/>
    <lineage>
        <taxon>Bacteria</taxon>
        <taxon>Bacillati</taxon>
        <taxon>Bacillota</taxon>
        <taxon>Bacilli</taxon>
        <taxon>Bacillales</taxon>
        <taxon>Bacillaceae</taxon>
        <taxon>Falsibacillus</taxon>
    </lineage>
</organism>
<dbReference type="PANTHER" id="PTHR42852:SF17">
    <property type="entry name" value="THIOREDOXIN-LIKE PROTEIN HI_1115"/>
    <property type="match status" value="1"/>
</dbReference>
<accession>A0A3L7K1S9</accession>
<evidence type="ECO:0000256" key="1">
    <source>
        <dbReference type="ARBA" id="ARBA00004196"/>
    </source>
</evidence>
<comment type="subcellular location">
    <subcellularLocation>
        <location evidence="1">Cell envelope</location>
    </subcellularLocation>
</comment>
<name>A0A3L7K1S9_9BACI</name>
<dbReference type="Proteomes" id="UP000276770">
    <property type="component" value="Unassembled WGS sequence"/>
</dbReference>
<protein>
    <submittedName>
        <fullName evidence="6">TlpA family protein disulfide reductase</fullName>
    </submittedName>
</protein>
<dbReference type="InterPro" id="IPR013740">
    <property type="entry name" value="Redoxin"/>
</dbReference>
<sequence length="195" mass="21748">MNKRIFSLLVVGLLMGILVFNLIDKTSQKRNSNEQGIELADGQGSADTGDSGGLKKGSKAPDFRLQTIDGKFANLSDFKGKKVILNFWATWCPPCQAEIPHMVKFYNEKAEKLNFQIVAVNLTSLDKGQDKVKSFVKDYHMPFPVLLDAKGEIGKEYGAFAIPTSYILDEKGIIQEKIVGPMDEEMMQKLLTNQQ</sequence>
<proteinExistence type="predicted"/>
<feature type="domain" description="Thioredoxin" evidence="5">
    <location>
        <begin position="54"/>
        <end position="195"/>
    </location>
</feature>
<dbReference type="PANTHER" id="PTHR42852">
    <property type="entry name" value="THIOL:DISULFIDE INTERCHANGE PROTEIN DSBE"/>
    <property type="match status" value="1"/>
</dbReference>
<dbReference type="AlphaFoldDB" id="A0A3L7K1S9"/>
<feature type="region of interest" description="Disordered" evidence="3">
    <location>
        <begin position="33"/>
        <end position="58"/>
    </location>
</feature>
<dbReference type="EMBL" id="RCVZ01000003">
    <property type="protein sequence ID" value="RLQ96750.1"/>
    <property type="molecule type" value="Genomic_DNA"/>
</dbReference>